<feature type="compositionally biased region" description="Basic and acidic residues" evidence="8">
    <location>
        <begin position="526"/>
        <end position="537"/>
    </location>
</feature>
<dbReference type="CDD" id="cd03244">
    <property type="entry name" value="ABCC_MRP_domain2"/>
    <property type="match status" value="1"/>
</dbReference>
<dbReference type="PROSITE" id="PS50929">
    <property type="entry name" value="ABC_TM1F"/>
    <property type="match status" value="1"/>
</dbReference>
<feature type="region of interest" description="Disordered" evidence="8">
    <location>
        <begin position="258"/>
        <end position="305"/>
    </location>
</feature>
<dbReference type="InterPro" id="IPR044726">
    <property type="entry name" value="ABCC_6TM_D2"/>
</dbReference>
<dbReference type="FunFam" id="3.40.50.300:FF:000604">
    <property type="entry name" value="ABC transporter B family member 28"/>
    <property type="match status" value="1"/>
</dbReference>
<dbReference type="GO" id="GO:0005524">
    <property type="term" value="F:ATP binding"/>
    <property type="evidence" value="ECO:0007669"/>
    <property type="project" value="UniProtKB-KW"/>
</dbReference>
<feature type="compositionally biased region" description="Low complexity" evidence="8">
    <location>
        <begin position="186"/>
        <end position="198"/>
    </location>
</feature>
<dbReference type="AlphaFoldDB" id="A0A5J4X119"/>
<dbReference type="InterPro" id="IPR003439">
    <property type="entry name" value="ABC_transporter-like_ATP-bd"/>
</dbReference>
<keyword evidence="7 9" id="KW-0472">Membrane</keyword>
<feature type="non-terminal residue" evidence="12">
    <location>
        <position position="1"/>
    </location>
</feature>
<dbReference type="InterPro" id="IPR027417">
    <property type="entry name" value="P-loop_NTPase"/>
</dbReference>
<feature type="domain" description="ABC transmembrane type-1" evidence="11">
    <location>
        <begin position="603"/>
        <end position="864"/>
    </location>
</feature>
<dbReference type="GO" id="GO:0140359">
    <property type="term" value="F:ABC-type transporter activity"/>
    <property type="evidence" value="ECO:0007669"/>
    <property type="project" value="InterPro"/>
</dbReference>
<feature type="transmembrane region" description="Helical" evidence="9">
    <location>
        <begin position="821"/>
        <end position="845"/>
    </location>
</feature>
<comment type="caution">
    <text evidence="12">The sequence shown here is derived from an EMBL/GenBank/DDBJ whole genome shotgun (WGS) entry which is preliminary data.</text>
</comment>
<dbReference type="SUPFAM" id="SSF52540">
    <property type="entry name" value="P-loop containing nucleoside triphosphate hydrolases"/>
    <property type="match status" value="2"/>
</dbReference>
<dbReference type="PROSITE" id="PS50893">
    <property type="entry name" value="ABC_TRANSPORTER_2"/>
    <property type="match status" value="2"/>
</dbReference>
<protein>
    <submittedName>
        <fullName evidence="12">ABC transporter: Multidrug resistance-associated protein, ATP binding protein</fullName>
    </submittedName>
</protein>
<dbReference type="InterPro" id="IPR036640">
    <property type="entry name" value="ABC1_TM_sf"/>
</dbReference>
<evidence type="ECO:0000313" key="13">
    <source>
        <dbReference type="Proteomes" id="UP000324800"/>
    </source>
</evidence>
<dbReference type="FunFam" id="3.40.50.300:FF:000997">
    <property type="entry name" value="Multidrug resistance-associated protein 1"/>
    <property type="match status" value="1"/>
</dbReference>
<dbReference type="Proteomes" id="UP000324800">
    <property type="component" value="Unassembled WGS sequence"/>
</dbReference>
<organism evidence="12 13">
    <name type="scientific">Streblomastix strix</name>
    <dbReference type="NCBI Taxonomy" id="222440"/>
    <lineage>
        <taxon>Eukaryota</taxon>
        <taxon>Metamonada</taxon>
        <taxon>Preaxostyla</taxon>
        <taxon>Oxymonadida</taxon>
        <taxon>Streblomastigidae</taxon>
        <taxon>Streblomastix</taxon>
    </lineage>
</organism>
<evidence type="ECO:0000256" key="6">
    <source>
        <dbReference type="ARBA" id="ARBA00022989"/>
    </source>
</evidence>
<feature type="region of interest" description="Disordered" evidence="8">
    <location>
        <begin position="172"/>
        <end position="217"/>
    </location>
</feature>
<feature type="domain" description="ABC transporter" evidence="10">
    <location>
        <begin position="916"/>
        <end position="1175"/>
    </location>
</feature>
<dbReference type="SUPFAM" id="SSF90123">
    <property type="entry name" value="ABC transporter transmembrane region"/>
    <property type="match status" value="2"/>
</dbReference>
<evidence type="ECO:0000256" key="7">
    <source>
        <dbReference type="ARBA" id="ARBA00023136"/>
    </source>
</evidence>
<dbReference type="InterPro" id="IPR017871">
    <property type="entry name" value="ABC_transporter-like_CS"/>
</dbReference>
<keyword evidence="5" id="KW-0067">ATP-binding</keyword>
<dbReference type="Pfam" id="PF00005">
    <property type="entry name" value="ABC_tran"/>
    <property type="match status" value="2"/>
</dbReference>
<feature type="region of interest" description="Disordered" evidence="8">
    <location>
        <begin position="526"/>
        <end position="556"/>
    </location>
</feature>
<keyword evidence="4" id="KW-0547">Nucleotide-binding</keyword>
<feature type="domain" description="ABC transporter" evidence="10">
    <location>
        <begin position="292"/>
        <end position="515"/>
    </location>
</feature>
<dbReference type="InterPro" id="IPR003593">
    <property type="entry name" value="AAA+_ATPase"/>
</dbReference>
<dbReference type="CDD" id="cd18580">
    <property type="entry name" value="ABC_6TM_ABCC_D2"/>
    <property type="match status" value="1"/>
</dbReference>
<name>A0A5J4X119_9EUKA</name>
<evidence type="ECO:0000256" key="2">
    <source>
        <dbReference type="ARBA" id="ARBA00022448"/>
    </source>
</evidence>
<feature type="transmembrane region" description="Helical" evidence="9">
    <location>
        <begin position="709"/>
        <end position="730"/>
    </location>
</feature>
<sequence length="1179" mass="132678">YLGDNDTRLKVTNETIQGMRVVKYSGLENVFIDRIKQTRLPQCWDSLWYTFYVQLVNLTTRSLEPVVNATIIPTYVLTHDVSQQDFPVRIMPNLGFMNQMTRECRLIPYYVQSVMLIIIGLQRIEEFLELPEIRKEIHEIPDDAENVALTIENGNFAWGDPIQIPLTTAEREKMKKEMEKRRKQQKNNQTNQNNSKNSLDGLNVPLFDSNKPQENVSQITQQQNVIITTSDINQYSIFSTDSYEQQSYQSVVQNPLQIPEQSDSPSEMKTPSPSHSESPSPSMGPSPSPIPTPFNEQYGQSGEKKKKIHLHDINIKLKKQSLTMIIGGVGSGKSSLGAAVIGDIERQSGEVKFEGSIAYCPQTAWINNNTVQGNITFGNVYEEQKYNEVVHVCALEPDFQILPAGDQTAIGEKGVNLSGGQKARIQLARAVYSDRDIYILDDPLSAVDAHVGRFLFDECINGKLKSKTRLLMTNQLSFLQKADNVILLKDGRIRAQGTYAELKDQGINFEKYIIKDLKKNKKNKKKVEEESKLKNVETEQEPAVENEQTEQNGDKKAMNAENAVKAGKQILTEEEFETGAVPWSQYWLFFCTLVPVLLRPPFMLLLFSLDFIQTGLNWWLGVVGSNTIFSGVSYHWKIGIYAIIYGILAIALALNAVVAGFNQKRSNWLIHNNLLNSVMNAPSSFFDTTPMGRILNRLTGDLTMVDQMLYNFFAQVTGMLLGFVGQVVIISINTPLFLAFGIPAMIVYYIVNKLYSRASRNFQRMESISKSPIFSLYSETVTGAGLSTIRAFKLEDVWRQKFYALNDKWGVRFVLYMQGKLWATLYGSIVSSVIMASVVILGWFTMTPAKLSVAIMAAFTFAFLGTQIVSQSVELESRMTSFGRILFYTKKIPQEIRRSKIKPIIPKKSWPKSGKIEFRNVSFRYRSGLPYVLSNVNFIFAGGEKIGVCGRTGAGKSSLLFPLFRLVELDPKLQPQMIDVSTGLLIDTDPNEKPNKGKILIDGKNISKIDLSRLRRSIAIIPQDPTLFTGTLRYNLDIGNKCNEDRIWEVLSMVEMRDVVAGLPLGLDTQVAEGGSNFSAGQRQLICFGRAILNNCRIVVMDEATASVDVETDAKIQRTIREQFVDKTVIVIAHRLNTIMNSDRIMVMDAGHVAEIDSPKNLLADENSAFNKLVKSLQH</sequence>
<dbReference type="GO" id="GO:0005737">
    <property type="term" value="C:cytoplasm"/>
    <property type="evidence" value="ECO:0007669"/>
    <property type="project" value="UniProtKB-ARBA"/>
</dbReference>
<feature type="compositionally biased region" description="Acidic residues" evidence="8">
    <location>
        <begin position="538"/>
        <end position="548"/>
    </location>
</feature>
<evidence type="ECO:0000256" key="4">
    <source>
        <dbReference type="ARBA" id="ARBA00022741"/>
    </source>
</evidence>
<dbReference type="CDD" id="cd03250">
    <property type="entry name" value="ABCC_MRP_domain1"/>
    <property type="match status" value="1"/>
</dbReference>
<dbReference type="OrthoDB" id="6500128at2759"/>
<evidence type="ECO:0000259" key="11">
    <source>
        <dbReference type="PROSITE" id="PS50929"/>
    </source>
</evidence>
<feature type="transmembrane region" description="Helical" evidence="9">
    <location>
        <begin position="616"/>
        <end position="636"/>
    </location>
</feature>
<dbReference type="GO" id="GO:0016887">
    <property type="term" value="F:ATP hydrolysis activity"/>
    <property type="evidence" value="ECO:0007669"/>
    <property type="project" value="InterPro"/>
</dbReference>
<evidence type="ECO:0000259" key="10">
    <source>
        <dbReference type="PROSITE" id="PS50893"/>
    </source>
</evidence>
<dbReference type="InterPro" id="IPR011527">
    <property type="entry name" value="ABC1_TM_dom"/>
</dbReference>
<comment type="subcellular location">
    <subcellularLocation>
        <location evidence="1">Membrane</location>
        <topology evidence="1">Multi-pass membrane protein</topology>
    </subcellularLocation>
</comment>
<feature type="transmembrane region" description="Helical" evidence="9">
    <location>
        <begin position="642"/>
        <end position="661"/>
    </location>
</feature>
<feature type="compositionally biased region" description="Polar residues" evidence="8">
    <location>
        <begin position="258"/>
        <end position="269"/>
    </location>
</feature>
<keyword evidence="6 9" id="KW-1133">Transmembrane helix</keyword>
<dbReference type="SMART" id="SM00382">
    <property type="entry name" value="AAA"/>
    <property type="match status" value="2"/>
</dbReference>
<dbReference type="Pfam" id="PF00664">
    <property type="entry name" value="ABC_membrane"/>
    <property type="match status" value="1"/>
</dbReference>
<feature type="transmembrane region" description="Helical" evidence="9">
    <location>
        <begin position="736"/>
        <end position="755"/>
    </location>
</feature>
<keyword evidence="2" id="KW-0813">Transport</keyword>
<dbReference type="PANTHER" id="PTHR24223">
    <property type="entry name" value="ATP-BINDING CASSETTE SUB-FAMILY C"/>
    <property type="match status" value="1"/>
</dbReference>
<dbReference type="GO" id="GO:0016020">
    <property type="term" value="C:membrane"/>
    <property type="evidence" value="ECO:0007669"/>
    <property type="project" value="UniProtKB-SubCell"/>
</dbReference>
<dbReference type="InterPro" id="IPR050173">
    <property type="entry name" value="ABC_transporter_C-like"/>
</dbReference>
<feature type="transmembrane region" description="Helical" evidence="9">
    <location>
        <begin position="851"/>
        <end position="869"/>
    </location>
</feature>
<accession>A0A5J4X119</accession>
<evidence type="ECO:0000256" key="3">
    <source>
        <dbReference type="ARBA" id="ARBA00022692"/>
    </source>
</evidence>
<dbReference type="EMBL" id="SNRW01000461">
    <property type="protein sequence ID" value="KAA6401007.1"/>
    <property type="molecule type" value="Genomic_DNA"/>
</dbReference>
<evidence type="ECO:0000313" key="12">
    <source>
        <dbReference type="EMBL" id="KAA6401007.1"/>
    </source>
</evidence>
<evidence type="ECO:0000256" key="5">
    <source>
        <dbReference type="ARBA" id="ARBA00022840"/>
    </source>
</evidence>
<proteinExistence type="predicted"/>
<dbReference type="PANTHER" id="PTHR24223:SF415">
    <property type="entry name" value="FI20190P1"/>
    <property type="match status" value="1"/>
</dbReference>
<feature type="compositionally biased region" description="Low complexity" evidence="8">
    <location>
        <begin position="271"/>
        <end position="281"/>
    </location>
</feature>
<evidence type="ECO:0000256" key="9">
    <source>
        <dbReference type="SAM" id="Phobius"/>
    </source>
</evidence>
<gene>
    <name evidence="12" type="ORF">EZS28_003474</name>
</gene>
<evidence type="ECO:0000256" key="8">
    <source>
        <dbReference type="SAM" id="MobiDB-lite"/>
    </source>
</evidence>
<reference evidence="12 13" key="1">
    <citation type="submission" date="2019-03" db="EMBL/GenBank/DDBJ databases">
        <title>Single cell metagenomics reveals metabolic interactions within the superorganism composed of flagellate Streblomastix strix and complex community of Bacteroidetes bacteria on its surface.</title>
        <authorList>
            <person name="Treitli S.C."/>
            <person name="Kolisko M."/>
            <person name="Husnik F."/>
            <person name="Keeling P."/>
            <person name="Hampl V."/>
        </authorList>
    </citation>
    <scope>NUCLEOTIDE SEQUENCE [LARGE SCALE GENOMIC DNA]</scope>
    <source>
        <strain evidence="12">ST1C</strain>
    </source>
</reference>
<dbReference type="PROSITE" id="PS00211">
    <property type="entry name" value="ABC_TRANSPORTER_1"/>
    <property type="match status" value="2"/>
</dbReference>
<feature type="compositionally biased region" description="Pro residues" evidence="8">
    <location>
        <begin position="282"/>
        <end position="292"/>
    </location>
</feature>
<dbReference type="Gene3D" id="3.40.50.300">
    <property type="entry name" value="P-loop containing nucleotide triphosphate hydrolases"/>
    <property type="match status" value="2"/>
</dbReference>
<evidence type="ECO:0000256" key="1">
    <source>
        <dbReference type="ARBA" id="ARBA00004141"/>
    </source>
</evidence>
<feature type="transmembrane region" description="Helical" evidence="9">
    <location>
        <begin position="586"/>
        <end position="609"/>
    </location>
</feature>
<keyword evidence="3 9" id="KW-0812">Transmembrane</keyword>
<dbReference type="Gene3D" id="1.20.1560.10">
    <property type="entry name" value="ABC transporter type 1, transmembrane domain"/>
    <property type="match status" value="2"/>
</dbReference>